<keyword evidence="3" id="KW-0813">Transport</keyword>
<dbReference type="GO" id="GO:0005886">
    <property type="term" value="C:plasma membrane"/>
    <property type="evidence" value="ECO:0007669"/>
    <property type="project" value="UniProtKB-SubCell"/>
</dbReference>
<proteinExistence type="inferred from homology"/>
<evidence type="ECO:0000256" key="7">
    <source>
        <dbReference type="ARBA" id="ARBA00023136"/>
    </source>
</evidence>
<dbReference type="KEGG" id="dalk:DSCA_47700"/>
<evidence type="ECO:0000313" key="9">
    <source>
        <dbReference type="EMBL" id="BBO70840.1"/>
    </source>
</evidence>
<dbReference type="Pfam" id="PF03591">
    <property type="entry name" value="AzlC"/>
    <property type="match status" value="1"/>
</dbReference>
<evidence type="ECO:0000256" key="8">
    <source>
        <dbReference type="SAM" id="Phobius"/>
    </source>
</evidence>
<dbReference type="RefSeq" id="WP_155318757.1">
    <property type="nucleotide sequence ID" value="NZ_AP021874.1"/>
</dbReference>
<keyword evidence="4" id="KW-1003">Cell membrane</keyword>
<evidence type="ECO:0000256" key="2">
    <source>
        <dbReference type="ARBA" id="ARBA00010735"/>
    </source>
</evidence>
<dbReference type="GO" id="GO:1903785">
    <property type="term" value="P:L-valine transmembrane transport"/>
    <property type="evidence" value="ECO:0007669"/>
    <property type="project" value="TreeGrafter"/>
</dbReference>
<evidence type="ECO:0000313" key="10">
    <source>
        <dbReference type="Proteomes" id="UP000427906"/>
    </source>
</evidence>
<dbReference type="OrthoDB" id="9803444at2"/>
<evidence type="ECO:0000256" key="3">
    <source>
        <dbReference type="ARBA" id="ARBA00022448"/>
    </source>
</evidence>
<dbReference type="AlphaFoldDB" id="A0A5K7YR56"/>
<dbReference type="PANTHER" id="PTHR34979:SF1">
    <property type="entry name" value="INNER MEMBRANE PROTEIN YGAZ"/>
    <property type="match status" value="1"/>
</dbReference>
<name>A0A5K7YR56_9BACT</name>
<comment type="similarity">
    <text evidence="2">Belongs to the AzlC family.</text>
</comment>
<keyword evidence="6 8" id="KW-1133">Transmembrane helix</keyword>
<keyword evidence="7 8" id="KW-0472">Membrane</keyword>
<reference evidence="9 10" key="1">
    <citation type="submission" date="2019-11" db="EMBL/GenBank/DDBJ databases">
        <title>Comparative genomics of hydrocarbon-degrading Desulfosarcina strains.</title>
        <authorList>
            <person name="Watanabe M."/>
            <person name="Kojima H."/>
            <person name="Fukui M."/>
        </authorList>
    </citation>
    <scope>NUCLEOTIDE SEQUENCE [LARGE SCALE GENOMIC DNA]</scope>
    <source>
        <strain evidence="9 10">PL12</strain>
    </source>
</reference>
<sequence>MTPPSSPAGSTILKDGLNAGWPICLGYLPIGMAFGVLAQKAGLTPLQIGLMSIMVFAGSAQFIAVSMIAGGASAPAIITTTFVVNLRHVLMSSALAVYLRAAHRGALALFAYGVTDESFAVNLPRFNARSWSLPRALVVNHAANLTWFVSTVAGGIGGRFIPEGALGIDYALVAMFICLLVFQIRKLIHLLTALVAGIVAVGLALMIPGNSYIVIASIVAATIGVIVQRRLLRSNSNHG</sequence>
<dbReference type="Proteomes" id="UP000427906">
    <property type="component" value="Chromosome"/>
</dbReference>
<evidence type="ECO:0000256" key="4">
    <source>
        <dbReference type="ARBA" id="ARBA00022475"/>
    </source>
</evidence>
<evidence type="ECO:0000256" key="5">
    <source>
        <dbReference type="ARBA" id="ARBA00022692"/>
    </source>
</evidence>
<feature type="transmembrane region" description="Helical" evidence="8">
    <location>
        <begin position="187"/>
        <end position="207"/>
    </location>
</feature>
<feature type="transmembrane region" description="Helical" evidence="8">
    <location>
        <begin position="164"/>
        <end position="182"/>
    </location>
</feature>
<feature type="transmembrane region" description="Helical" evidence="8">
    <location>
        <begin position="20"/>
        <end position="38"/>
    </location>
</feature>
<accession>A0A5K7YR56</accession>
<feature type="transmembrane region" description="Helical" evidence="8">
    <location>
        <begin position="137"/>
        <end position="158"/>
    </location>
</feature>
<dbReference type="EMBL" id="AP021874">
    <property type="protein sequence ID" value="BBO70840.1"/>
    <property type="molecule type" value="Genomic_DNA"/>
</dbReference>
<dbReference type="PANTHER" id="PTHR34979">
    <property type="entry name" value="INNER MEMBRANE PROTEIN YGAZ"/>
    <property type="match status" value="1"/>
</dbReference>
<feature type="transmembrane region" description="Helical" evidence="8">
    <location>
        <begin position="50"/>
        <end position="70"/>
    </location>
</feature>
<evidence type="ECO:0000256" key="6">
    <source>
        <dbReference type="ARBA" id="ARBA00022989"/>
    </source>
</evidence>
<keyword evidence="10" id="KW-1185">Reference proteome</keyword>
<gene>
    <name evidence="9" type="ORF">DSCA_47700</name>
</gene>
<evidence type="ECO:0000256" key="1">
    <source>
        <dbReference type="ARBA" id="ARBA00004651"/>
    </source>
</evidence>
<feature type="transmembrane region" description="Helical" evidence="8">
    <location>
        <begin position="213"/>
        <end position="232"/>
    </location>
</feature>
<feature type="transmembrane region" description="Helical" evidence="8">
    <location>
        <begin position="76"/>
        <end position="99"/>
    </location>
</feature>
<keyword evidence="5 8" id="KW-0812">Transmembrane</keyword>
<organism evidence="9 10">
    <name type="scientific">Desulfosarcina alkanivorans</name>
    <dbReference type="NCBI Taxonomy" id="571177"/>
    <lineage>
        <taxon>Bacteria</taxon>
        <taxon>Pseudomonadati</taxon>
        <taxon>Thermodesulfobacteriota</taxon>
        <taxon>Desulfobacteria</taxon>
        <taxon>Desulfobacterales</taxon>
        <taxon>Desulfosarcinaceae</taxon>
        <taxon>Desulfosarcina</taxon>
    </lineage>
</organism>
<protein>
    <submittedName>
        <fullName evidence="9">Branched-chain amino acid ABC transporter permease</fullName>
    </submittedName>
</protein>
<comment type="subcellular location">
    <subcellularLocation>
        <location evidence="1">Cell membrane</location>
        <topology evidence="1">Multi-pass membrane protein</topology>
    </subcellularLocation>
</comment>
<dbReference type="InterPro" id="IPR011606">
    <property type="entry name" value="Brnchd-chn_aa_trnsp_permease"/>
</dbReference>